<evidence type="ECO:0000313" key="2">
    <source>
        <dbReference type="Proteomes" id="UP001230649"/>
    </source>
</evidence>
<organism evidence="1 2">
    <name type="scientific">Naganishia adeliensis</name>
    <dbReference type="NCBI Taxonomy" id="92952"/>
    <lineage>
        <taxon>Eukaryota</taxon>
        <taxon>Fungi</taxon>
        <taxon>Dikarya</taxon>
        <taxon>Basidiomycota</taxon>
        <taxon>Agaricomycotina</taxon>
        <taxon>Tremellomycetes</taxon>
        <taxon>Filobasidiales</taxon>
        <taxon>Filobasidiaceae</taxon>
        <taxon>Naganishia</taxon>
    </lineage>
</organism>
<dbReference type="Proteomes" id="UP001230649">
    <property type="component" value="Unassembled WGS sequence"/>
</dbReference>
<accession>A0ACC2VGR9</accession>
<sequence length="287" mass="32464">MGLLVYQTPSEVITKVTEDDLGEWLEGRTSGDDPESHSRMQHDIRNLVGKARCTDSAQREVQEKALYLLESLDGLDMRKEWNLSEYYYCLATRLIAVPSRRDAPPLHWATPEGRIEGFIALYRPIMEVWTTARVSFKQKQLDRESCEVTTEPGRLHRLSCGSAVEQDQSDSEIPNKEESEITSIKTEINDGFTDLETALTSGSEAVTSTGRSLAFLHQQLTEHYLHNDENCPVLDAWPLEKMKKFVLDVPKTPPTFSDILTDRFSASLRSTSLSKSSTPRTSHGRGW</sequence>
<reference evidence="1" key="1">
    <citation type="submission" date="2023-04" db="EMBL/GenBank/DDBJ databases">
        <title>Draft Genome sequencing of Naganishia species isolated from polar environments using Oxford Nanopore Technology.</title>
        <authorList>
            <person name="Leo P."/>
            <person name="Venkateswaran K."/>
        </authorList>
    </citation>
    <scope>NUCLEOTIDE SEQUENCE</scope>
    <source>
        <strain evidence="1">MNA-CCFEE 5262</strain>
    </source>
</reference>
<protein>
    <submittedName>
        <fullName evidence="1">Uncharacterized protein</fullName>
    </submittedName>
</protein>
<keyword evidence="2" id="KW-1185">Reference proteome</keyword>
<evidence type="ECO:0000313" key="1">
    <source>
        <dbReference type="EMBL" id="KAJ9098026.1"/>
    </source>
</evidence>
<gene>
    <name evidence="1" type="ORF">QFC20_006057</name>
</gene>
<dbReference type="EMBL" id="JASBWS010000097">
    <property type="protein sequence ID" value="KAJ9098026.1"/>
    <property type="molecule type" value="Genomic_DNA"/>
</dbReference>
<comment type="caution">
    <text evidence="1">The sequence shown here is derived from an EMBL/GenBank/DDBJ whole genome shotgun (WGS) entry which is preliminary data.</text>
</comment>
<proteinExistence type="predicted"/>
<name>A0ACC2VGR9_9TREE</name>